<dbReference type="GO" id="GO:0061651">
    <property type="term" value="F:Atg12 conjugating enzyme activity"/>
    <property type="evidence" value="ECO:0007669"/>
    <property type="project" value="TreeGrafter"/>
</dbReference>
<dbReference type="Proteomes" id="UP000515203">
    <property type="component" value="Unplaced"/>
</dbReference>
<evidence type="ECO:0000313" key="8">
    <source>
        <dbReference type="RefSeq" id="XP_023556762.1"/>
    </source>
</evidence>
<dbReference type="FunCoup" id="A0A6P6D9L2">
    <property type="interactions" value="792"/>
</dbReference>
<name>A0A6P6D9L2_OCTDE</name>
<accession>A0A6P6D9L2</accession>
<proteinExistence type="inferred from homology"/>
<comment type="similarity">
    <text evidence="1">Belongs to the ATG10 family.</text>
</comment>
<evidence type="ECO:0000256" key="1">
    <source>
        <dbReference type="ARBA" id="ARBA00005696"/>
    </source>
</evidence>
<dbReference type="GO" id="GO:0000045">
    <property type="term" value="P:autophagosome assembly"/>
    <property type="evidence" value="ECO:0007669"/>
    <property type="project" value="TreeGrafter"/>
</dbReference>
<evidence type="ECO:0000256" key="4">
    <source>
        <dbReference type="ARBA" id="ARBA00022786"/>
    </source>
</evidence>
<evidence type="ECO:0000313" key="7">
    <source>
        <dbReference type="Proteomes" id="UP000515203"/>
    </source>
</evidence>
<evidence type="ECO:0000256" key="5">
    <source>
        <dbReference type="ARBA" id="ARBA00023006"/>
    </source>
</evidence>
<keyword evidence="7" id="KW-1185">Reference proteome</keyword>
<dbReference type="Gene3D" id="3.30.1460.50">
    <property type="match status" value="1"/>
</dbReference>
<gene>
    <name evidence="8" type="primary">Atg10</name>
</gene>
<dbReference type="PANTHER" id="PTHR14957">
    <property type="entry name" value="UBIQUITIN-LIKE-CONJUGATING ENZYME ATG10"/>
    <property type="match status" value="1"/>
</dbReference>
<evidence type="ECO:0000256" key="3">
    <source>
        <dbReference type="ARBA" id="ARBA00022679"/>
    </source>
</evidence>
<evidence type="ECO:0000256" key="6">
    <source>
        <dbReference type="ARBA" id="ARBA00029833"/>
    </source>
</evidence>
<keyword evidence="3" id="KW-0808">Transferase</keyword>
<dbReference type="CTD" id="83734"/>
<keyword evidence="4" id="KW-0833">Ubl conjugation pathway</keyword>
<protein>
    <recommendedName>
        <fullName evidence="2">Ubiquitin-like-conjugating enzyme ATG10</fullName>
    </recommendedName>
    <alternativeName>
        <fullName evidence="6">Autophagy-related protein 10</fullName>
    </alternativeName>
</protein>
<dbReference type="InterPro" id="IPR007135">
    <property type="entry name" value="Atg3/Atg10"/>
</dbReference>
<dbReference type="PANTHER" id="PTHR14957:SF1">
    <property type="entry name" value="UBIQUITIN-LIKE-CONJUGATING ENZYME ATG10"/>
    <property type="match status" value="1"/>
</dbReference>
<organism evidence="7 8">
    <name type="scientific">Octodon degus</name>
    <name type="common">Degu</name>
    <name type="synonym">Sciurus degus</name>
    <dbReference type="NCBI Taxonomy" id="10160"/>
    <lineage>
        <taxon>Eukaryota</taxon>
        <taxon>Metazoa</taxon>
        <taxon>Chordata</taxon>
        <taxon>Craniata</taxon>
        <taxon>Vertebrata</taxon>
        <taxon>Euteleostomi</taxon>
        <taxon>Mammalia</taxon>
        <taxon>Eutheria</taxon>
        <taxon>Euarchontoglires</taxon>
        <taxon>Glires</taxon>
        <taxon>Rodentia</taxon>
        <taxon>Hystricomorpha</taxon>
        <taxon>Octodontidae</taxon>
        <taxon>Octodon</taxon>
    </lineage>
</organism>
<keyword evidence="5" id="KW-0072">Autophagy</keyword>
<dbReference type="GeneID" id="101563461"/>
<reference evidence="8" key="1">
    <citation type="submission" date="2025-08" db="UniProtKB">
        <authorList>
            <consortium name="RefSeq"/>
        </authorList>
    </citation>
    <scope>IDENTIFICATION</scope>
</reference>
<dbReference type="InParanoid" id="A0A6P6D9L2"/>
<dbReference type="GO" id="GO:0000422">
    <property type="term" value="P:autophagy of mitochondrion"/>
    <property type="evidence" value="ECO:0007669"/>
    <property type="project" value="TreeGrafter"/>
</dbReference>
<dbReference type="AlphaFoldDB" id="A0A6P6D9L2"/>
<evidence type="ECO:0000256" key="2">
    <source>
        <dbReference type="ARBA" id="ARBA00021099"/>
    </source>
</evidence>
<dbReference type="GO" id="GO:0032446">
    <property type="term" value="P:protein modification by small protein conjugation"/>
    <property type="evidence" value="ECO:0007669"/>
    <property type="project" value="TreeGrafter"/>
</dbReference>
<dbReference type="OrthoDB" id="4089664at2759"/>
<dbReference type="RefSeq" id="XP_023556762.1">
    <property type="nucleotide sequence ID" value="XM_023700994.1"/>
</dbReference>
<sequence length="273" mass="30605">MPLGLASPRPRSAPSPSLRPRLAAVGEQSALSVNMEEDAFLEEKAFQHYCAEFLKHSQQIGDGWEWKASKDSSDGYLCKTHFQAKATARSLPGASTEEGETWFPMERGWPGLWDHRLTFHCSCPPRGSEEALEVPSDDSEVPMTAAATEVVRYEYHVLYSCSHQVPVLYFRASFADGRPLALQDIWDGVHECYQARLRQGPWDTITQQEHPVLGQPFFVLHPCKTTEFMTPVLKNSQKINRNVNYIAAWLSVVGPVVGLTLPLSYAKVPSQDE</sequence>
<dbReference type="GO" id="GO:0005829">
    <property type="term" value="C:cytosol"/>
    <property type="evidence" value="ECO:0007669"/>
    <property type="project" value="TreeGrafter"/>
</dbReference>
<dbReference type="Pfam" id="PF03987">
    <property type="entry name" value="Autophagy_act_C"/>
    <property type="match status" value="1"/>
</dbReference>